<dbReference type="RefSeq" id="WP_090728843.1">
    <property type="nucleotide sequence ID" value="NZ_FOOU01000010.1"/>
</dbReference>
<reference evidence="2" key="1">
    <citation type="submission" date="2016-10" db="EMBL/GenBank/DDBJ databases">
        <authorList>
            <person name="Varghese N."/>
            <person name="Submissions S."/>
        </authorList>
    </citation>
    <scope>NUCLEOTIDE SEQUENCE [LARGE SCALE GENOMIC DNA]</scope>
    <source>
        <strain evidence="2">CGMCC 1.10971</strain>
    </source>
</reference>
<name>A0A1I2TMX1_9GAMM</name>
<organism evidence="1 2">
    <name type="scientific">Neptunomonas qingdaonensis</name>
    <dbReference type="NCBI Taxonomy" id="1045558"/>
    <lineage>
        <taxon>Bacteria</taxon>
        <taxon>Pseudomonadati</taxon>
        <taxon>Pseudomonadota</taxon>
        <taxon>Gammaproteobacteria</taxon>
        <taxon>Oceanospirillales</taxon>
        <taxon>Oceanospirillaceae</taxon>
        <taxon>Neptunomonas</taxon>
    </lineage>
</organism>
<keyword evidence="2" id="KW-1185">Reference proteome</keyword>
<dbReference type="EMBL" id="FOOU01000010">
    <property type="protein sequence ID" value="SFG66163.1"/>
    <property type="molecule type" value="Genomic_DNA"/>
</dbReference>
<proteinExistence type="predicted"/>
<gene>
    <name evidence="1" type="ORF">SAMN05216175_110138</name>
</gene>
<evidence type="ECO:0000313" key="2">
    <source>
        <dbReference type="Proteomes" id="UP000198623"/>
    </source>
</evidence>
<dbReference type="AlphaFoldDB" id="A0A1I2TMX1"/>
<dbReference type="Proteomes" id="UP000198623">
    <property type="component" value="Unassembled WGS sequence"/>
</dbReference>
<evidence type="ECO:0000313" key="1">
    <source>
        <dbReference type="EMBL" id="SFG66163.1"/>
    </source>
</evidence>
<accession>A0A1I2TMX1</accession>
<dbReference type="OrthoDB" id="7366205at2"/>
<protein>
    <submittedName>
        <fullName evidence="1">Uncharacterized protein</fullName>
    </submittedName>
</protein>
<sequence length="71" mass="8188">MDNQKDKIVLTGEDAFENFLAVKEVWNAYAVQYLEAEVDFSDVDFSQYGTVDHIGYDFSGYLFPKKGDVFF</sequence>